<organism evidence="3 4">
    <name type="scientific">Acidisarcina polymorpha</name>
    <dbReference type="NCBI Taxonomy" id="2211140"/>
    <lineage>
        <taxon>Bacteria</taxon>
        <taxon>Pseudomonadati</taxon>
        <taxon>Acidobacteriota</taxon>
        <taxon>Terriglobia</taxon>
        <taxon>Terriglobales</taxon>
        <taxon>Acidobacteriaceae</taxon>
        <taxon>Acidisarcina</taxon>
    </lineage>
</organism>
<dbReference type="KEGG" id="abas:ACPOL_5524"/>
<keyword evidence="1" id="KW-0597">Phosphoprotein</keyword>
<reference evidence="3 4" key="1">
    <citation type="journal article" date="2018" name="Front. Microbiol.">
        <title>Hydrolytic Capabilities as a Key to Environmental Success: Chitinolytic and Cellulolytic Acidobacteria From Acidic Sub-arctic Soils and Boreal Peatlands.</title>
        <authorList>
            <person name="Belova S.E."/>
            <person name="Ravin N.V."/>
            <person name="Pankratov T.A."/>
            <person name="Rakitin A.L."/>
            <person name="Ivanova A.A."/>
            <person name="Beletsky A.V."/>
            <person name="Mardanov A.V."/>
            <person name="Sinninghe Damste J.S."/>
            <person name="Dedysh S.N."/>
        </authorList>
    </citation>
    <scope>NUCLEOTIDE SEQUENCE [LARGE SCALE GENOMIC DNA]</scope>
    <source>
        <strain evidence="3 4">SBC82</strain>
    </source>
</reference>
<dbReference type="Gene3D" id="3.40.50.2300">
    <property type="match status" value="1"/>
</dbReference>
<dbReference type="RefSeq" id="WP_114209480.1">
    <property type="nucleotide sequence ID" value="NZ_CP030840.1"/>
</dbReference>
<sequence length="66" mass="7046">MKRDHLFSSAGYEVDLVPDGLAGLEMLARKRFSAVIVDLQIPEPAGYGLCKRIATSISGLSLVVLG</sequence>
<proteinExistence type="predicted"/>
<dbReference type="Pfam" id="PF00072">
    <property type="entry name" value="Response_reg"/>
    <property type="match status" value="1"/>
</dbReference>
<dbReference type="InterPro" id="IPR011006">
    <property type="entry name" value="CheY-like_superfamily"/>
</dbReference>
<evidence type="ECO:0000256" key="1">
    <source>
        <dbReference type="PROSITE-ProRule" id="PRU00169"/>
    </source>
</evidence>
<dbReference type="AlphaFoldDB" id="A0A2Z5G6B0"/>
<evidence type="ECO:0000313" key="4">
    <source>
        <dbReference type="Proteomes" id="UP000253606"/>
    </source>
</evidence>
<dbReference type="SUPFAM" id="SSF52172">
    <property type="entry name" value="CheY-like"/>
    <property type="match status" value="1"/>
</dbReference>
<evidence type="ECO:0000313" key="3">
    <source>
        <dbReference type="EMBL" id="AXC14772.1"/>
    </source>
</evidence>
<dbReference type="EMBL" id="CP030840">
    <property type="protein sequence ID" value="AXC14772.1"/>
    <property type="molecule type" value="Genomic_DNA"/>
</dbReference>
<dbReference type="GO" id="GO:0000160">
    <property type="term" value="P:phosphorelay signal transduction system"/>
    <property type="evidence" value="ECO:0007669"/>
    <property type="project" value="InterPro"/>
</dbReference>
<protein>
    <recommendedName>
        <fullName evidence="2">Response regulatory domain-containing protein</fullName>
    </recommendedName>
</protein>
<dbReference type="Proteomes" id="UP000253606">
    <property type="component" value="Chromosome"/>
</dbReference>
<accession>A0A2Z5G6B0</accession>
<name>A0A2Z5G6B0_9BACT</name>
<dbReference type="PROSITE" id="PS50110">
    <property type="entry name" value="RESPONSE_REGULATORY"/>
    <property type="match status" value="1"/>
</dbReference>
<evidence type="ECO:0000259" key="2">
    <source>
        <dbReference type="PROSITE" id="PS50110"/>
    </source>
</evidence>
<keyword evidence="4" id="KW-1185">Reference proteome</keyword>
<gene>
    <name evidence="3" type="ORF">ACPOL_5524</name>
</gene>
<dbReference type="InterPro" id="IPR001789">
    <property type="entry name" value="Sig_transdc_resp-reg_receiver"/>
</dbReference>
<feature type="domain" description="Response regulatory" evidence="2">
    <location>
        <begin position="1"/>
        <end position="66"/>
    </location>
</feature>
<feature type="modified residue" description="4-aspartylphosphate" evidence="1">
    <location>
        <position position="38"/>
    </location>
</feature>